<dbReference type="AlphaFoldDB" id="A0A5S6Q5B6"/>
<dbReference type="PROSITE" id="PS50994">
    <property type="entry name" value="INTEGRASE"/>
    <property type="match status" value="1"/>
</dbReference>
<dbReference type="Gene3D" id="3.30.420.10">
    <property type="entry name" value="Ribonuclease H-like superfamily/Ribonuclease H"/>
    <property type="match status" value="1"/>
</dbReference>
<dbReference type="InterPro" id="IPR036397">
    <property type="entry name" value="RNaseH_sf"/>
</dbReference>
<evidence type="ECO:0000313" key="2">
    <source>
        <dbReference type="Proteomes" id="UP000046395"/>
    </source>
</evidence>
<dbReference type="InterPro" id="IPR001584">
    <property type="entry name" value="Integrase_cat-core"/>
</dbReference>
<protein>
    <submittedName>
        <fullName evidence="3">Integrase catalytic domain-containing protein</fullName>
    </submittedName>
</protein>
<dbReference type="STRING" id="70415.A0A5S6Q5B6"/>
<feature type="domain" description="Integrase catalytic" evidence="1">
    <location>
        <begin position="1"/>
        <end position="118"/>
    </location>
</feature>
<proteinExistence type="predicted"/>
<evidence type="ECO:0000259" key="1">
    <source>
        <dbReference type="PROSITE" id="PS50994"/>
    </source>
</evidence>
<name>A0A5S6Q5B6_TRIMR</name>
<dbReference type="PANTHER" id="PTHR47331">
    <property type="entry name" value="PHD-TYPE DOMAIN-CONTAINING PROTEIN"/>
    <property type="match status" value="1"/>
</dbReference>
<accession>A0A5S6Q5B6</accession>
<dbReference type="GO" id="GO:0015074">
    <property type="term" value="P:DNA integration"/>
    <property type="evidence" value="ECO:0007669"/>
    <property type="project" value="InterPro"/>
</dbReference>
<sequence length="279" mass="31092">MCVSDNGTNFVAADRVLREGVKNLNNSRVVEFMAKKNIEWHFNPPGAPHFGGAWERLIGCAKRAMATIFKGRSVQEEIFQTVTVEVEDLLNSRPLTHVSSDAKDAEALTPNHFLLGRPYVSIPSDLSPRDQIISRKRWQASQILVDQFWRRWMREYLPFLASSSRDVRMKGPLNEGDIVLVVDINNPRGVWPLGRIVKTHPGPDGIARVVDIHGPRGTIRRPITRLIKLTSPFSAASETAGEDVVAQSSEATVNGTSPTVNPFAGTTRPRANHCLRENR</sequence>
<dbReference type="Proteomes" id="UP000046395">
    <property type="component" value="Unassembled WGS sequence"/>
</dbReference>
<dbReference type="WBParaSite" id="TMUE_0000002451.1">
    <property type="protein sequence ID" value="TMUE_0000002451.1"/>
    <property type="gene ID" value="WBGene00298291"/>
</dbReference>
<keyword evidence="2" id="KW-1185">Reference proteome</keyword>
<dbReference type="SUPFAM" id="SSF53098">
    <property type="entry name" value="Ribonuclease H-like"/>
    <property type="match status" value="1"/>
</dbReference>
<dbReference type="InterPro" id="IPR040676">
    <property type="entry name" value="DUF5641"/>
</dbReference>
<dbReference type="Pfam" id="PF18701">
    <property type="entry name" value="DUF5641"/>
    <property type="match status" value="1"/>
</dbReference>
<organism evidence="2 3">
    <name type="scientific">Trichuris muris</name>
    <name type="common">Mouse whipworm</name>
    <dbReference type="NCBI Taxonomy" id="70415"/>
    <lineage>
        <taxon>Eukaryota</taxon>
        <taxon>Metazoa</taxon>
        <taxon>Ecdysozoa</taxon>
        <taxon>Nematoda</taxon>
        <taxon>Enoplea</taxon>
        <taxon>Dorylaimia</taxon>
        <taxon>Trichinellida</taxon>
        <taxon>Trichuridae</taxon>
        <taxon>Trichuris</taxon>
    </lineage>
</organism>
<dbReference type="PANTHER" id="PTHR47331:SF1">
    <property type="entry name" value="GAG-LIKE PROTEIN"/>
    <property type="match status" value="1"/>
</dbReference>
<dbReference type="InterPro" id="IPR012337">
    <property type="entry name" value="RNaseH-like_sf"/>
</dbReference>
<reference evidence="3" key="1">
    <citation type="submission" date="2019-12" db="UniProtKB">
        <authorList>
            <consortium name="WormBaseParasite"/>
        </authorList>
    </citation>
    <scope>IDENTIFICATION</scope>
</reference>
<dbReference type="GO" id="GO:0003676">
    <property type="term" value="F:nucleic acid binding"/>
    <property type="evidence" value="ECO:0007669"/>
    <property type="project" value="InterPro"/>
</dbReference>
<evidence type="ECO:0000313" key="3">
    <source>
        <dbReference type="WBParaSite" id="TMUE_0000002451.1"/>
    </source>
</evidence>